<dbReference type="EMBL" id="CAJNOJ010000223">
    <property type="protein sequence ID" value="CAF1309382.1"/>
    <property type="molecule type" value="Genomic_DNA"/>
</dbReference>
<evidence type="ECO:0000313" key="7">
    <source>
        <dbReference type="Proteomes" id="UP000663828"/>
    </source>
</evidence>
<protein>
    <recommendedName>
        <fullName evidence="4">FLYWCH-type domain-containing protein</fullName>
    </recommendedName>
</protein>
<comment type="caution">
    <text evidence="6">The sequence shown here is derived from an EMBL/GenBank/DDBJ whole genome shotgun (WGS) entry which is preliminary data.</text>
</comment>
<dbReference type="Proteomes" id="UP000663852">
    <property type="component" value="Unassembled WGS sequence"/>
</dbReference>
<keyword evidence="2" id="KW-0863">Zinc-finger</keyword>
<dbReference type="EMBL" id="CAJNOR010002125">
    <property type="protein sequence ID" value="CAF1251013.1"/>
    <property type="molecule type" value="Genomic_DNA"/>
</dbReference>
<dbReference type="OrthoDB" id="167578at2759"/>
<dbReference type="Gene3D" id="2.20.25.240">
    <property type="match status" value="1"/>
</dbReference>
<dbReference type="AlphaFoldDB" id="A0A815EFN0"/>
<sequence>MATISNNGTTKNKPRLDLGGYSYIKDRSSDEKTYWRCIKYSLDRCRSRLHTCILTNAIKKSPTKHTCKVDGTTLQLRIFNEHIAHRAVSTQETPDTIISNCYKATDE</sequence>
<evidence type="ECO:0000256" key="3">
    <source>
        <dbReference type="ARBA" id="ARBA00022833"/>
    </source>
</evidence>
<evidence type="ECO:0000313" key="6">
    <source>
        <dbReference type="EMBL" id="CAF1309382.1"/>
    </source>
</evidence>
<keyword evidence="3" id="KW-0862">Zinc</keyword>
<dbReference type="InterPro" id="IPR007588">
    <property type="entry name" value="Znf_FLYWCH"/>
</dbReference>
<accession>A0A815EFN0</accession>
<gene>
    <name evidence="6" type="ORF">EDS130_LOCUS31052</name>
    <name evidence="5" type="ORF">XAT740_LOCUS26257</name>
</gene>
<organism evidence="6 8">
    <name type="scientific">Adineta ricciae</name>
    <name type="common">Rotifer</name>
    <dbReference type="NCBI Taxonomy" id="249248"/>
    <lineage>
        <taxon>Eukaryota</taxon>
        <taxon>Metazoa</taxon>
        <taxon>Spiralia</taxon>
        <taxon>Gnathifera</taxon>
        <taxon>Rotifera</taxon>
        <taxon>Eurotatoria</taxon>
        <taxon>Bdelloidea</taxon>
        <taxon>Adinetida</taxon>
        <taxon>Adinetidae</taxon>
        <taxon>Adineta</taxon>
    </lineage>
</organism>
<feature type="domain" description="FLYWCH-type" evidence="4">
    <location>
        <begin position="9"/>
        <end position="66"/>
    </location>
</feature>
<name>A0A815EFN0_ADIRI</name>
<evidence type="ECO:0000256" key="1">
    <source>
        <dbReference type="ARBA" id="ARBA00022723"/>
    </source>
</evidence>
<evidence type="ECO:0000259" key="4">
    <source>
        <dbReference type="Pfam" id="PF04500"/>
    </source>
</evidence>
<evidence type="ECO:0000313" key="5">
    <source>
        <dbReference type="EMBL" id="CAF1251013.1"/>
    </source>
</evidence>
<evidence type="ECO:0000313" key="8">
    <source>
        <dbReference type="Proteomes" id="UP000663852"/>
    </source>
</evidence>
<dbReference type="Pfam" id="PF04500">
    <property type="entry name" value="FLYWCH"/>
    <property type="match status" value="1"/>
</dbReference>
<dbReference type="GO" id="GO:0008270">
    <property type="term" value="F:zinc ion binding"/>
    <property type="evidence" value="ECO:0007669"/>
    <property type="project" value="UniProtKB-KW"/>
</dbReference>
<proteinExistence type="predicted"/>
<keyword evidence="1" id="KW-0479">Metal-binding</keyword>
<keyword evidence="7" id="KW-1185">Reference proteome</keyword>
<dbReference type="Proteomes" id="UP000663828">
    <property type="component" value="Unassembled WGS sequence"/>
</dbReference>
<reference evidence="6" key="1">
    <citation type="submission" date="2021-02" db="EMBL/GenBank/DDBJ databases">
        <authorList>
            <person name="Nowell W R."/>
        </authorList>
    </citation>
    <scope>NUCLEOTIDE SEQUENCE</scope>
</reference>
<evidence type="ECO:0000256" key="2">
    <source>
        <dbReference type="ARBA" id="ARBA00022771"/>
    </source>
</evidence>